<proteinExistence type="predicted"/>
<accession>A0ABR8TSM3</accession>
<keyword evidence="1" id="KW-0732">Signal</keyword>
<protein>
    <recommendedName>
        <fullName evidence="4">Fap system outer membrane protein</fullName>
    </recommendedName>
</protein>
<comment type="caution">
    <text evidence="2">The sequence shown here is derived from an EMBL/GenBank/DDBJ whole genome shotgun (WGS) entry which is preliminary data.</text>
</comment>
<sequence length="243" mass="25225">MNISRALLGCCLLASFTLHAAPAFNPVELSDHELAQLRGRYVLPGHVVHFGITMTSAWENSGQRLDASVSLQAQQGMARPLITVTANGNGQGPAPAAGSGTIIGGQGLNNVDGISQSVRTAGDLNTARNDLSININRNGQAPALDRSGTPLNGEFSAHTNLGNATIQTTPNGGLQVAIQANGQGTSLQQLGGGGLRQSADIVSSNNKVHNLTHLDVVLQANRTSLDALNCNLDQLRGLRPIGY</sequence>
<organism evidence="2 3">
    <name type="scientific">Serpens gallinarum</name>
    <dbReference type="NCBI Taxonomy" id="2763075"/>
    <lineage>
        <taxon>Bacteria</taxon>
        <taxon>Pseudomonadati</taxon>
        <taxon>Pseudomonadota</taxon>
        <taxon>Gammaproteobacteria</taxon>
        <taxon>Pseudomonadales</taxon>
        <taxon>Pseudomonadaceae</taxon>
        <taxon>Pseudomonas</taxon>
    </lineage>
</organism>
<evidence type="ECO:0000256" key="1">
    <source>
        <dbReference type="SAM" id="SignalP"/>
    </source>
</evidence>
<evidence type="ECO:0008006" key="4">
    <source>
        <dbReference type="Google" id="ProtNLM"/>
    </source>
</evidence>
<dbReference type="EMBL" id="JACSQG010000012">
    <property type="protein sequence ID" value="MBD7978774.1"/>
    <property type="molecule type" value="Genomic_DNA"/>
</dbReference>
<reference evidence="2 3" key="1">
    <citation type="submission" date="2020-08" db="EMBL/GenBank/DDBJ databases">
        <title>A Genomic Blueprint of the Chicken Gut Microbiome.</title>
        <authorList>
            <person name="Gilroy R."/>
            <person name="Ravi A."/>
            <person name="Getino M."/>
            <person name="Pursley I."/>
            <person name="Horton D.L."/>
            <person name="Alikhan N.-F."/>
            <person name="Baker D."/>
            <person name="Gharbi K."/>
            <person name="Hall N."/>
            <person name="Watson M."/>
            <person name="Adriaenssens E.M."/>
            <person name="Foster-Nyarko E."/>
            <person name="Jarju S."/>
            <person name="Secka A."/>
            <person name="Antonio M."/>
            <person name="Oren A."/>
            <person name="Chaudhuri R."/>
            <person name="La Ragione R.M."/>
            <person name="Hildebrand F."/>
            <person name="Pallen M.J."/>
        </authorList>
    </citation>
    <scope>NUCLEOTIDE SEQUENCE [LARGE SCALE GENOMIC DNA]</scope>
    <source>
        <strain evidence="2 3">Sa2CUA2</strain>
    </source>
</reference>
<feature type="signal peptide" evidence="1">
    <location>
        <begin position="1"/>
        <end position="20"/>
    </location>
</feature>
<evidence type="ECO:0000313" key="3">
    <source>
        <dbReference type="Proteomes" id="UP000611945"/>
    </source>
</evidence>
<name>A0ABR8TSM3_9PSED</name>
<keyword evidence="3" id="KW-1185">Reference proteome</keyword>
<dbReference type="RefSeq" id="WP_251837561.1">
    <property type="nucleotide sequence ID" value="NZ_JACSQG010000012.1"/>
</dbReference>
<dbReference type="Proteomes" id="UP000611945">
    <property type="component" value="Unassembled WGS sequence"/>
</dbReference>
<gene>
    <name evidence="2" type="ORF">H9642_16450</name>
</gene>
<feature type="chain" id="PRO_5046383719" description="Fap system outer membrane protein" evidence="1">
    <location>
        <begin position="21"/>
        <end position="243"/>
    </location>
</feature>
<evidence type="ECO:0000313" key="2">
    <source>
        <dbReference type="EMBL" id="MBD7978774.1"/>
    </source>
</evidence>